<evidence type="ECO:0000256" key="9">
    <source>
        <dbReference type="ARBA" id="ARBA00023176"/>
    </source>
</evidence>
<accession>H9FQM0</accession>
<evidence type="ECO:0000256" key="8">
    <source>
        <dbReference type="ARBA" id="ARBA00023136"/>
    </source>
</evidence>
<dbReference type="FunFam" id="3.30.310.10:FF:000004">
    <property type="entry name" value="AP-2 complex subunit alpha"/>
    <property type="match status" value="1"/>
</dbReference>
<dbReference type="SUPFAM" id="SSF49348">
    <property type="entry name" value="Clathrin adaptor appendage domain"/>
    <property type="match status" value="1"/>
</dbReference>
<dbReference type="InterPro" id="IPR050840">
    <property type="entry name" value="Adaptor_Complx_Large_Subunit"/>
</dbReference>
<dbReference type="InterPro" id="IPR002553">
    <property type="entry name" value="Clathrin/coatomer_adapt-like_N"/>
</dbReference>
<dbReference type="GO" id="GO:0036020">
    <property type="term" value="C:endolysosome membrane"/>
    <property type="evidence" value="ECO:0007669"/>
    <property type="project" value="UniProtKB-ARBA"/>
</dbReference>
<dbReference type="EMBL" id="JU333174">
    <property type="protein sequence ID" value="AFE76929.1"/>
    <property type="molecule type" value="mRNA"/>
</dbReference>
<evidence type="ECO:0000256" key="5">
    <source>
        <dbReference type="ARBA" id="ARBA00022475"/>
    </source>
</evidence>
<dbReference type="GO" id="GO:0072583">
    <property type="term" value="P:clathrin-dependent endocytosis"/>
    <property type="evidence" value="ECO:0007669"/>
    <property type="project" value="InterPro"/>
</dbReference>
<dbReference type="Pfam" id="PF01602">
    <property type="entry name" value="Adaptin_N"/>
    <property type="match status" value="1"/>
</dbReference>
<comment type="subunit">
    <text evidence="10">Adaptor protein complex 2 (AP-2) is a heterotetramer composed of two large adaptins (alpha-type subunit AP2A1 or AP2A2 and beta-type subunit AP2B1), a medium adaptin (mu-type subunit AP2M1) and a small adaptin (sigma-type subunit AP2S1).</text>
</comment>
<feature type="binding site" evidence="11">
    <location>
        <position position="53"/>
    </location>
    <ligand>
        <name>a 1,2-diacyl-sn-glycero-3-phospho-(1D-myo-inositol-3,4,5-trisphosphate)</name>
        <dbReference type="ChEBI" id="CHEBI:57836"/>
    </ligand>
</feature>
<dbReference type="AlphaFoldDB" id="H9FQM0"/>
<evidence type="ECO:0000256" key="7">
    <source>
        <dbReference type="ARBA" id="ARBA00022927"/>
    </source>
</evidence>
<dbReference type="InterPro" id="IPR017104">
    <property type="entry name" value="AP2_complex_asu"/>
</dbReference>
<feature type="binding site" evidence="11">
    <location>
        <position position="43"/>
    </location>
    <ligand>
        <name>a 1,2-diacyl-sn-glycero-3-phospho-(1D-myo-inositol-3,4,5-trisphosphate)</name>
        <dbReference type="ChEBI" id="CHEBI:57836"/>
    </ligand>
</feature>
<organism evidence="14">
    <name type="scientific">Macaca mulatta</name>
    <name type="common">Rhesus macaque</name>
    <dbReference type="NCBI Taxonomy" id="9544"/>
    <lineage>
        <taxon>Eukaryota</taxon>
        <taxon>Metazoa</taxon>
        <taxon>Chordata</taxon>
        <taxon>Craniata</taxon>
        <taxon>Vertebrata</taxon>
        <taxon>Euteleostomi</taxon>
        <taxon>Mammalia</taxon>
        <taxon>Eutheria</taxon>
        <taxon>Euarchontoglires</taxon>
        <taxon>Primates</taxon>
        <taxon>Haplorrhini</taxon>
        <taxon>Catarrhini</taxon>
        <taxon>Cercopithecidae</taxon>
        <taxon>Cercopithecinae</taxon>
        <taxon>Macaca</taxon>
    </lineage>
</organism>
<keyword evidence="8 10" id="KW-0472">Membrane</keyword>
<dbReference type="InterPro" id="IPR011989">
    <property type="entry name" value="ARM-like"/>
</dbReference>
<feature type="binding site" evidence="11">
    <location>
        <begin position="11"/>
        <end position="12"/>
    </location>
    <ligand>
        <name>a 1,2-diacyl-sn-glycero-3-phospho-(1D-myo-inositol-3,4,5-trisphosphate)</name>
        <dbReference type="ChEBI" id="CHEBI:57836"/>
    </ligand>
</feature>
<evidence type="ECO:0000256" key="1">
    <source>
        <dbReference type="ARBA" id="ARBA00004236"/>
    </source>
</evidence>
<keyword evidence="9 10" id="KW-0168">Coated pit</keyword>
<sequence>MPAVSKGDGMRGLAVFISDIRNCKSKEAEIKRINKELANIRSKFKGDKALDGYSKKKYVCKLLFIFLLGHDIDFGHMEAVNLLSSNKYTEKQIGYLFISVLVNSNSELIRLINNAIKNDLASRNPTFMGLALHCIASVGSREMAEAFAGEIPKVLVAGDTMDSVKQSAALCLLRLYRTSPDLVPMGDWTSRVVHLLNDQHLGVVTAATSLITTLAQKNPEEFKTSVSLAVSRLSRIVTSASTDLQDYTYYFVPAPWLSVKLLRLLQCYPPPDPAVRGRLTECLETILNKAQEPPKSKKVQHSNAKNAVLFEAISLIIHHDSEPNLLVRACNQLGQFLQHRETNLRYLALESMCTLASSEFSHEAVKTHIETVINALKTERDVSVRQRAVDLLYAMCDRSNAPQIVAEMLSYLETADYSIREEIVLKVAILAEKYAVDYTWYVDTILNLIRIAGDYVSEEVWYRVIQIVINRDDVQGYAAKTVFEALQAPACHENLVKVGGYILGEFGNLIAGDPRSSPLIQFNLLHSKFHLCSVPTRALLLSTYIKFVNLFPEVKPTIQDVLRSDSQLRNADVELQQRAVEYLRLSTVASTDILATVLEEMPPFPERESSILAKLKKKKGPSTVTDLEDTKRERSVDVNGGPEPAPASTSAMSTPSPSADLLGLGAAPPAPAGPPPSSGGGGLLVDVFSDSASVVAPLAPGSEDNFARFVCKNNGVLFENQLLQIGLKSEFRQNLGRMFIFYGNKTSTQFLNFTPTLICSDDLQPNLNLQTKPVDPTVEGGAQVQQVVNIECVSDFTEAPVLNIQFRYGGTFQNVSVQLPITLNKFFQPTEMASQDFFQRWKQLSNPQQEVQNIFKAKHPMDTEVTKAKIIGFGSALLEEVDPNPANFVGAGIIHTKTTQIGCLLRLEPNLQAQMYRLTLRTSKEAVSQRLCELLSAQF</sequence>
<reference evidence="14" key="1">
    <citation type="journal article" date="2014" name="Biol. Direct">
        <title>A new rhesus macaque assembly and annotation for next-generation sequencing analyses.</title>
        <authorList>
            <person name="Zimin A.V."/>
            <person name="Cornish A.S."/>
            <person name="Maudhoo M.D."/>
            <person name="Gibbs R.M."/>
            <person name="Zhang X."/>
            <person name="Pandey S."/>
            <person name="Meehan D.T."/>
            <person name="Wipfler K."/>
            <person name="Bosinger S.E."/>
            <person name="Johnson Z.P."/>
            <person name="Tharp G.K."/>
            <person name="Marcais G."/>
            <person name="Roberts M."/>
            <person name="Ferguson B."/>
            <person name="Fox H.S."/>
            <person name="Treangen T."/>
            <person name="Salzberg S.L."/>
            <person name="Yorke J.A."/>
            <person name="Norgren R.B.Jr."/>
        </authorList>
    </citation>
    <scope>NUCLEOTIDE SEQUENCE</scope>
    <source>
        <tissue evidence="14">Caudate</tissue>
    </source>
</reference>
<feature type="compositionally biased region" description="Pro residues" evidence="12">
    <location>
        <begin position="668"/>
        <end position="677"/>
    </location>
</feature>
<dbReference type="SMART" id="SM00809">
    <property type="entry name" value="Alpha_adaptinC2"/>
    <property type="match status" value="1"/>
</dbReference>
<dbReference type="FunFam" id="1.25.10.10:FF:000020">
    <property type="entry name" value="AP-2 complex subunit alpha"/>
    <property type="match status" value="1"/>
</dbReference>
<evidence type="ECO:0000313" key="14">
    <source>
        <dbReference type="EMBL" id="AFE76929.1"/>
    </source>
</evidence>
<dbReference type="SUPFAM" id="SSF55711">
    <property type="entry name" value="Subdomain of clathrin and coatomer appendage domain"/>
    <property type="match status" value="1"/>
</dbReference>
<comment type="similarity">
    <text evidence="3 10">Belongs to the adaptor complexes large subunit family.</text>
</comment>
<keyword evidence="6 10" id="KW-0254">Endocytosis</keyword>
<dbReference type="InterPro" id="IPR016024">
    <property type="entry name" value="ARM-type_fold"/>
</dbReference>
<keyword evidence="7 10" id="KW-0653">Protein transport</keyword>
<comment type="function">
    <text evidence="10">Component of the adaptor protein complex 2 (AP-2). Adaptor protein complexes function in protein transport via transport vesicles in different membrane traffic pathways. Adaptor protein complexes are vesicle coat components and appear to be involved in cargo selection and vesicle formation. AP-2 is involved in clathrin-dependent endocytosis in which cargo proteins are incorporated into vesicles surrounded by clathrin (clathrin-coated vesicles, CCVs) which are destined for fusion with the early endosome. The clathrin lattice serves as a mechanical scaffold but is itself unable to bind directly to membrane components. Clathrin-associated adaptor protein (AP) complexes which can bind directly to both the clathrin lattice and to the lipid and protein components of membranes are considered to be the major clathrin adaptors contributing the CCV formation. AP-2 also serves as a cargo receptor to selectively sort the membrane proteins involved in receptor-mediated endocytosis. AP-2 seems to play a role in the recycling of synaptic vesicle membranes from the presynaptic surface. AP-2 recognizes Y-X-X-[FILMV] (Y-X-X-Phi) and [ED]-X-X-X-L-[LI] endocytosis signal motifs within the cytosolic tails of transmembrane cargo molecules. AP-2 may also play a role in maintaining normal post-endocytic trafficking through the ARF6-regulated, non-clathrin pathway. The AP-2 alpha subunit binds polyphosphoinositide-containing lipids, positioning AP-2 on the membrane. The AP-2 alpha subunit acts via its C-terminal appendage domain as a scaffolding platform for endocytic accessory proteins. The AP-2 alpha and AP-2 sigma subunits are thought to contribute to the recognition of the [ED]-X-X-X-L-[LI] motif.</text>
</comment>
<feature type="domain" description="Clathrin adaptor alpha/beta/gamma-adaptin appendage Ig-like subdomain" evidence="13">
    <location>
        <begin position="707"/>
        <end position="820"/>
    </location>
</feature>
<dbReference type="SUPFAM" id="SSF48371">
    <property type="entry name" value="ARM repeat"/>
    <property type="match status" value="1"/>
</dbReference>
<dbReference type="Pfam" id="PF02296">
    <property type="entry name" value="Alpha_adaptin_C"/>
    <property type="match status" value="1"/>
</dbReference>
<dbReference type="GO" id="GO:0030122">
    <property type="term" value="C:AP-2 adaptor complex"/>
    <property type="evidence" value="ECO:0007669"/>
    <property type="project" value="InterPro"/>
</dbReference>
<dbReference type="InterPro" id="IPR009028">
    <property type="entry name" value="Coatomer/calthrin_app_sub_C"/>
</dbReference>
<keyword evidence="4 10" id="KW-0813">Transport</keyword>
<dbReference type="InterPro" id="IPR012295">
    <property type="entry name" value="TBP_dom_sf"/>
</dbReference>
<evidence type="ECO:0000256" key="2">
    <source>
        <dbReference type="ARBA" id="ARBA00004277"/>
    </source>
</evidence>
<dbReference type="GO" id="GO:0006886">
    <property type="term" value="P:intracellular protein transport"/>
    <property type="evidence" value="ECO:0007669"/>
    <property type="project" value="UniProtKB-UniRule"/>
</dbReference>
<dbReference type="Gene3D" id="1.25.10.10">
    <property type="entry name" value="Leucine-rich Repeat Variant"/>
    <property type="match status" value="1"/>
</dbReference>
<evidence type="ECO:0000259" key="13">
    <source>
        <dbReference type="SMART" id="SM00809"/>
    </source>
</evidence>
<evidence type="ECO:0000256" key="3">
    <source>
        <dbReference type="ARBA" id="ARBA00006613"/>
    </source>
</evidence>
<feature type="region of interest" description="Disordered" evidence="12">
    <location>
        <begin position="612"/>
        <end position="678"/>
    </location>
</feature>
<dbReference type="InterPro" id="IPR013041">
    <property type="entry name" value="Clathrin_app_Ig-like_sf"/>
</dbReference>
<dbReference type="GO" id="GO:0035615">
    <property type="term" value="F:clathrin adaptor activity"/>
    <property type="evidence" value="ECO:0007669"/>
    <property type="project" value="InterPro"/>
</dbReference>
<evidence type="ECO:0000256" key="6">
    <source>
        <dbReference type="ARBA" id="ARBA00022583"/>
    </source>
</evidence>
<dbReference type="Gene3D" id="3.30.310.10">
    <property type="entry name" value="TATA-Binding Protein"/>
    <property type="match status" value="1"/>
</dbReference>
<gene>
    <name evidence="14" type="primary">AP2A2</name>
</gene>
<dbReference type="Pfam" id="PF02883">
    <property type="entry name" value="Alpha_adaptinC2"/>
    <property type="match status" value="1"/>
</dbReference>
<evidence type="ECO:0000256" key="10">
    <source>
        <dbReference type="PIRNR" id="PIRNR037091"/>
    </source>
</evidence>
<dbReference type="InterPro" id="IPR003164">
    <property type="entry name" value="Clathrin_a-adaptin_app_sub_C"/>
</dbReference>
<dbReference type="FunFam" id="2.60.40.1230:FF:000003">
    <property type="entry name" value="AP-2 complex subunit alpha"/>
    <property type="match status" value="1"/>
</dbReference>
<evidence type="ECO:0000256" key="4">
    <source>
        <dbReference type="ARBA" id="ARBA00022448"/>
    </source>
</evidence>
<evidence type="ECO:0000256" key="12">
    <source>
        <dbReference type="SAM" id="MobiDB-lite"/>
    </source>
</evidence>
<dbReference type="PIRSF" id="PIRSF037091">
    <property type="entry name" value="AP2_complex_alpha"/>
    <property type="match status" value="1"/>
</dbReference>
<evidence type="ECO:0000256" key="11">
    <source>
        <dbReference type="PIRSR" id="PIRSR037091-1"/>
    </source>
</evidence>
<comment type="subcellular location">
    <subcellularLocation>
        <location evidence="1">Cell membrane</location>
    </subcellularLocation>
    <subcellularLocation>
        <location evidence="2">Membrane</location>
        <location evidence="2">Coated pit</location>
        <topology evidence="2">Peripheral membrane protein</topology>
        <orientation evidence="2">Cytoplasmic side</orientation>
    </subcellularLocation>
</comment>
<proteinExistence type="evidence at transcript level"/>
<feature type="binding site" evidence="11">
    <location>
        <begin position="57"/>
        <end position="61"/>
    </location>
    <ligand>
        <name>a 1,2-diacyl-sn-glycero-3-phospho-(1D-myo-inositol-3,4,5-trisphosphate)</name>
        <dbReference type="ChEBI" id="CHEBI:57836"/>
    </ligand>
</feature>
<feature type="compositionally biased region" description="Low complexity" evidence="12">
    <location>
        <begin position="646"/>
        <end position="667"/>
    </location>
</feature>
<dbReference type="InterPro" id="IPR008152">
    <property type="entry name" value="Clathrin_a/b/g-adaptin_app_Ig"/>
</dbReference>
<dbReference type="PANTHER" id="PTHR22780">
    <property type="entry name" value="ADAPTIN, ALPHA/GAMMA/EPSILON"/>
    <property type="match status" value="1"/>
</dbReference>
<name>H9FQM0_MACMU</name>
<protein>
    <recommendedName>
        <fullName evidence="10">AP-2 complex subunit alpha</fullName>
    </recommendedName>
</protein>
<dbReference type="Gene3D" id="2.60.40.1230">
    <property type="match status" value="1"/>
</dbReference>
<keyword evidence="5" id="KW-1003">Cell membrane</keyword>